<evidence type="ECO:0000313" key="1">
    <source>
        <dbReference type="EMBL" id="QOP43691.1"/>
    </source>
</evidence>
<dbReference type="InterPro" id="IPR008886">
    <property type="entry name" value="UPF0227/Esterase_YqiA"/>
</dbReference>
<dbReference type="KEGG" id="ssei:FJR45_06885"/>
<dbReference type="AlphaFoldDB" id="A0A7M1B1S7"/>
<dbReference type="InterPro" id="IPR029058">
    <property type="entry name" value="AB_hydrolase_fold"/>
</dbReference>
<organism evidence="1 2">
    <name type="scientific">Sulfurimonas sediminis</name>
    <dbReference type="NCBI Taxonomy" id="2590020"/>
    <lineage>
        <taxon>Bacteria</taxon>
        <taxon>Pseudomonadati</taxon>
        <taxon>Campylobacterota</taxon>
        <taxon>Epsilonproteobacteria</taxon>
        <taxon>Campylobacterales</taxon>
        <taxon>Sulfurimonadaceae</taxon>
        <taxon>Sulfurimonas</taxon>
    </lineage>
</organism>
<dbReference type="Gene3D" id="3.40.50.1820">
    <property type="entry name" value="alpha/beta hydrolase"/>
    <property type="match status" value="1"/>
</dbReference>
<dbReference type="PANTHER" id="PTHR35602:SF3">
    <property type="entry name" value="ESTERASE YQIA"/>
    <property type="match status" value="1"/>
</dbReference>
<reference evidence="1 2" key="1">
    <citation type="submission" date="2019-06" db="EMBL/GenBank/DDBJ databases">
        <title>Sulfurimonas gotlandica sp. nov., a chemoautotrophic and psychrotolerant epsilonproteobacterium isolated from a pelagic redoxcline, and an emended description of the genus Sulfurimonas.</title>
        <authorList>
            <person name="Wang S."/>
            <person name="Jiang L."/>
            <person name="Shao Z."/>
        </authorList>
    </citation>
    <scope>NUCLEOTIDE SEQUENCE [LARGE SCALE GENOMIC DNA]</scope>
    <source>
        <strain evidence="1 2">S2-6</strain>
    </source>
</reference>
<proteinExistence type="predicted"/>
<dbReference type="PANTHER" id="PTHR35602">
    <property type="entry name" value="ESTERASE YQIA-RELATED"/>
    <property type="match status" value="1"/>
</dbReference>
<dbReference type="Pfam" id="PF05728">
    <property type="entry name" value="UPF0227"/>
    <property type="match status" value="1"/>
</dbReference>
<name>A0A7M1B1S7_9BACT</name>
<keyword evidence="2" id="KW-1185">Reference proteome</keyword>
<dbReference type="Proteomes" id="UP000593719">
    <property type="component" value="Chromosome"/>
</dbReference>
<dbReference type="SUPFAM" id="SSF53474">
    <property type="entry name" value="alpha/beta-Hydrolases"/>
    <property type="match status" value="1"/>
</dbReference>
<dbReference type="RefSeq" id="WP_193149865.1">
    <property type="nucleotide sequence ID" value="NZ_CP041235.1"/>
</dbReference>
<sequence length="183" mass="21262">MIIYIHGFASSGEGHKAKLFREYFINKNEKFMAPSLSYIPELAIQTLEEIIKNSQEKVSLMGSSLGGYYATYLAHKYNLKAVLINPSAYPYFTLQKTLGFMQSFYDGSSFQWRESHLQMLKKYEVQEPKQENFLLLLQKGDETLNYKEAADKFSKAELIIEEGGSHSFDNIERYFDKTEVFLR</sequence>
<gene>
    <name evidence="1" type="ORF">FJR45_06885</name>
</gene>
<evidence type="ECO:0000313" key="2">
    <source>
        <dbReference type="Proteomes" id="UP000593719"/>
    </source>
</evidence>
<accession>A0A7M1B1S7</accession>
<protein>
    <submittedName>
        <fullName evidence="1">Esterase</fullName>
    </submittedName>
</protein>
<dbReference type="EMBL" id="CP041235">
    <property type="protein sequence ID" value="QOP43691.1"/>
    <property type="molecule type" value="Genomic_DNA"/>
</dbReference>